<dbReference type="PROSITE" id="PS50977">
    <property type="entry name" value="HTH_TETR_2"/>
    <property type="match status" value="1"/>
</dbReference>
<dbReference type="InterPro" id="IPR049445">
    <property type="entry name" value="TetR_SbtR-like_C"/>
</dbReference>
<evidence type="ECO:0000256" key="2">
    <source>
        <dbReference type="ARBA" id="ARBA00023125"/>
    </source>
</evidence>
<evidence type="ECO:0000259" key="5">
    <source>
        <dbReference type="PROSITE" id="PS50977"/>
    </source>
</evidence>
<keyword evidence="7" id="KW-1185">Reference proteome</keyword>
<dbReference type="PANTHER" id="PTHR30055:SF234">
    <property type="entry name" value="HTH-TYPE TRANSCRIPTIONAL REGULATOR BETI"/>
    <property type="match status" value="1"/>
</dbReference>
<evidence type="ECO:0000313" key="7">
    <source>
        <dbReference type="Proteomes" id="UP001151002"/>
    </source>
</evidence>
<gene>
    <name evidence="6" type="ORF">OWR29_24260</name>
</gene>
<keyword evidence="1" id="KW-0805">Transcription regulation</keyword>
<dbReference type="InterPro" id="IPR009057">
    <property type="entry name" value="Homeodomain-like_sf"/>
</dbReference>
<sequence length="210" mass="22788">MDAQLPHMLRSDARDNRDRVLEAARSLFSEQGLGVPMREIARRAEVGPATLYRRFPTKQALIDAAFADELRACSSIVHANCADPDPWRGLTVIVREITELNAANQGFVDAFVSSYPGAFDFAAHRADMLRALTALWRRAQRAGALRPDAVVDDLILMIMAARGLPPGPPSLRLAAARRFAALILDSFRAAPTTSPLPPPARLPASALAKA</sequence>
<dbReference type="Pfam" id="PF00440">
    <property type="entry name" value="TetR_N"/>
    <property type="match status" value="1"/>
</dbReference>
<feature type="DNA-binding region" description="H-T-H motif" evidence="4">
    <location>
        <begin position="36"/>
        <end position="55"/>
    </location>
</feature>
<dbReference type="Proteomes" id="UP001151002">
    <property type="component" value="Unassembled WGS sequence"/>
</dbReference>
<evidence type="ECO:0000256" key="1">
    <source>
        <dbReference type="ARBA" id="ARBA00023015"/>
    </source>
</evidence>
<comment type="caution">
    <text evidence="6">The sequence shown here is derived from an EMBL/GenBank/DDBJ whole genome shotgun (WGS) entry which is preliminary data.</text>
</comment>
<keyword evidence="3" id="KW-0804">Transcription</keyword>
<evidence type="ECO:0000256" key="4">
    <source>
        <dbReference type="PROSITE-ProRule" id="PRU00335"/>
    </source>
</evidence>
<evidence type="ECO:0000256" key="3">
    <source>
        <dbReference type="ARBA" id="ARBA00023163"/>
    </source>
</evidence>
<proteinExistence type="predicted"/>
<evidence type="ECO:0000313" key="6">
    <source>
        <dbReference type="EMBL" id="MCY1141124.1"/>
    </source>
</evidence>
<dbReference type="EMBL" id="JAPNTZ010000008">
    <property type="protein sequence ID" value="MCY1141124.1"/>
    <property type="molecule type" value="Genomic_DNA"/>
</dbReference>
<dbReference type="InterPro" id="IPR001647">
    <property type="entry name" value="HTH_TetR"/>
</dbReference>
<name>A0ABT4B3P7_9ACTN</name>
<dbReference type="PANTHER" id="PTHR30055">
    <property type="entry name" value="HTH-TYPE TRANSCRIPTIONAL REGULATOR RUTR"/>
    <property type="match status" value="1"/>
</dbReference>
<protein>
    <submittedName>
        <fullName evidence="6">Helix-turn-helix domain containing protein</fullName>
    </submittedName>
</protein>
<dbReference type="Gene3D" id="1.10.357.10">
    <property type="entry name" value="Tetracycline Repressor, domain 2"/>
    <property type="match status" value="1"/>
</dbReference>
<dbReference type="Pfam" id="PF21597">
    <property type="entry name" value="TetR_C_43"/>
    <property type="match status" value="1"/>
</dbReference>
<accession>A0ABT4B3P7</accession>
<keyword evidence="2 4" id="KW-0238">DNA-binding</keyword>
<dbReference type="PRINTS" id="PR00455">
    <property type="entry name" value="HTHTETR"/>
</dbReference>
<dbReference type="RefSeq" id="WP_267565491.1">
    <property type="nucleotide sequence ID" value="NZ_JAPNTZ010000008.1"/>
</dbReference>
<dbReference type="SUPFAM" id="SSF48498">
    <property type="entry name" value="Tetracyclin repressor-like, C-terminal domain"/>
    <property type="match status" value="1"/>
</dbReference>
<dbReference type="InterPro" id="IPR036271">
    <property type="entry name" value="Tet_transcr_reg_TetR-rel_C_sf"/>
</dbReference>
<organism evidence="6 7">
    <name type="scientific">Paractinoplanes pyxinae</name>
    <dbReference type="NCBI Taxonomy" id="2997416"/>
    <lineage>
        <taxon>Bacteria</taxon>
        <taxon>Bacillati</taxon>
        <taxon>Actinomycetota</taxon>
        <taxon>Actinomycetes</taxon>
        <taxon>Micromonosporales</taxon>
        <taxon>Micromonosporaceae</taxon>
        <taxon>Paractinoplanes</taxon>
    </lineage>
</organism>
<reference evidence="6" key="1">
    <citation type="submission" date="2022-11" db="EMBL/GenBank/DDBJ databases">
        <authorList>
            <person name="Somphong A."/>
            <person name="Phongsopitanun W."/>
        </authorList>
    </citation>
    <scope>NUCLEOTIDE SEQUENCE</scope>
    <source>
        <strain evidence="6">Pm04-4</strain>
    </source>
</reference>
<feature type="domain" description="HTH tetR-type" evidence="5">
    <location>
        <begin position="14"/>
        <end position="73"/>
    </location>
</feature>
<dbReference type="InterPro" id="IPR050109">
    <property type="entry name" value="HTH-type_TetR-like_transc_reg"/>
</dbReference>
<dbReference type="SUPFAM" id="SSF46689">
    <property type="entry name" value="Homeodomain-like"/>
    <property type="match status" value="1"/>
</dbReference>